<organism evidence="2 3">
    <name type="scientific">Pleurostoma richardsiae</name>
    <dbReference type="NCBI Taxonomy" id="41990"/>
    <lineage>
        <taxon>Eukaryota</taxon>
        <taxon>Fungi</taxon>
        <taxon>Dikarya</taxon>
        <taxon>Ascomycota</taxon>
        <taxon>Pezizomycotina</taxon>
        <taxon>Sordariomycetes</taxon>
        <taxon>Sordariomycetidae</taxon>
        <taxon>Calosphaeriales</taxon>
        <taxon>Pleurostomataceae</taxon>
        <taxon>Pleurostoma</taxon>
    </lineage>
</organism>
<protein>
    <recommendedName>
        <fullName evidence="1">N-acetyltransferase domain-containing protein</fullName>
    </recommendedName>
</protein>
<sequence length="214" mass="24000">MQTMSQAFDTAFHSERLLYRPVDLTDEDKKYFYEAMFSDPVIVGLGSPSLLRPKTRSQSDDDLSSILKDSLLAVMICLLPQEDSLAASTSGEKAAGDASKPVPIGFLSMSKLSESMQQMRFTRIGIQLAAPYQNKGYGGEAINWALDWAFKWAGMRKVEIGTASYNERAAHLYRKLGFVDEGRRRGVVFMNGEWFDMIGLGMMLDEWKALRGIE</sequence>
<accession>A0AA38S5E6</accession>
<dbReference type="InterPro" id="IPR000182">
    <property type="entry name" value="GNAT_dom"/>
</dbReference>
<evidence type="ECO:0000313" key="2">
    <source>
        <dbReference type="EMBL" id="KAJ9156575.1"/>
    </source>
</evidence>
<dbReference type="PANTHER" id="PTHR43415:SF3">
    <property type="entry name" value="GNAT-FAMILY ACETYLTRANSFERASE"/>
    <property type="match status" value="1"/>
</dbReference>
<proteinExistence type="predicted"/>
<gene>
    <name evidence="2" type="ORF">NKR23_g1249</name>
</gene>
<dbReference type="PANTHER" id="PTHR43415">
    <property type="entry name" value="SPERMIDINE N(1)-ACETYLTRANSFERASE"/>
    <property type="match status" value="1"/>
</dbReference>
<evidence type="ECO:0000313" key="3">
    <source>
        <dbReference type="Proteomes" id="UP001174694"/>
    </source>
</evidence>
<evidence type="ECO:0000259" key="1">
    <source>
        <dbReference type="PROSITE" id="PS51186"/>
    </source>
</evidence>
<keyword evidence="3" id="KW-1185">Reference proteome</keyword>
<dbReference type="GO" id="GO:0016747">
    <property type="term" value="F:acyltransferase activity, transferring groups other than amino-acyl groups"/>
    <property type="evidence" value="ECO:0007669"/>
    <property type="project" value="InterPro"/>
</dbReference>
<reference evidence="2" key="1">
    <citation type="submission" date="2022-07" db="EMBL/GenBank/DDBJ databases">
        <title>Fungi with potential for degradation of polypropylene.</title>
        <authorList>
            <person name="Gostincar C."/>
        </authorList>
    </citation>
    <scope>NUCLEOTIDE SEQUENCE</scope>
    <source>
        <strain evidence="2">EXF-13308</strain>
    </source>
</reference>
<dbReference type="SUPFAM" id="SSF55729">
    <property type="entry name" value="Acyl-CoA N-acyltransferases (Nat)"/>
    <property type="match status" value="1"/>
</dbReference>
<comment type="caution">
    <text evidence="2">The sequence shown here is derived from an EMBL/GenBank/DDBJ whole genome shotgun (WGS) entry which is preliminary data.</text>
</comment>
<name>A0AA38S5E6_9PEZI</name>
<dbReference type="EMBL" id="JANBVO010000002">
    <property type="protein sequence ID" value="KAJ9156575.1"/>
    <property type="molecule type" value="Genomic_DNA"/>
</dbReference>
<dbReference type="CDD" id="cd04301">
    <property type="entry name" value="NAT_SF"/>
    <property type="match status" value="1"/>
</dbReference>
<feature type="domain" description="N-acetyltransferase" evidence="1">
    <location>
        <begin position="49"/>
        <end position="205"/>
    </location>
</feature>
<dbReference type="Pfam" id="PF13302">
    <property type="entry name" value="Acetyltransf_3"/>
    <property type="match status" value="1"/>
</dbReference>
<dbReference type="InterPro" id="IPR016181">
    <property type="entry name" value="Acyl_CoA_acyltransferase"/>
</dbReference>
<dbReference type="PROSITE" id="PS51186">
    <property type="entry name" value="GNAT"/>
    <property type="match status" value="1"/>
</dbReference>
<dbReference type="AlphaFoldDB" id="A0AA38S5E6"/>
<dbReference type="Gene3D" id="3.40.630.30">
    <property type="match status" value="1"/>
</dbReference>
<dbReference type="Proteomes" id="UP001174694">
    <property type="component" value="Unassembled WGS sequence"/>
</dbReference>